<name>A0A0S7C2U5_9BACT</name>
<sequence>MKLLKYGITLERLKETDIELVRHWRNSDPVRLNMAYREIISPEQQLEWFRSVDNLENNYLLIYYKGEKIGLLNDKNVNWEARTSESGLFLGRTEFYSTFVPYLVSVAGIETTFYFLNWNKQYAHILRGNARAISYNAQLGYRLCPDQEEAENQQYELTREGFELKAGRIRKAVRQLAGDDLKTTLLLEPEDYKSGLALRYESLLAACPLPLRRDEDAAGVWIREV</sequence>
<dbReference type="EMBL" id="DF968182">
    <property type="protein sequence ID" value="GAP43734.1"/>
    <property type="molecule type" value="Genomic_DNA"/>
</dbReference>
<dbReference type="OrthoDB" id="9811523at2"/>
<evidence type="ECO:0000313" key="1">
    <source>
        <dbReference type="EMBL" id="GAP43734.1"/>
    </source>
</evidence>
<reference evidence="1" key="1">
    <citation type="journal article" date="2015" name="Genome Announc.">
        <title>Draft Genome Sequence of Bacteroidales Strain TBC1, a Novel Isolate from a Methanogenic Wastewater Treatment System.</title>
        <authorList>
            <person name="Tourlousse D.M."/>
            <person name="Matsuura N."/>
            <person name="Sun L."/>
            <person name="Toyonaga M."/>
            <person name="Kuroda K."/>
            <person name="Ohashi A."/>
            <person name="Cruz R."/>
            <person name="Yamaguchi T."/>
            <person name="Sekiguchi Y."/>
        </authorList>
    </citation>
    <scope>NUCLEOTIDE SEQUENCE [LARGE SCALE GENOMIC DNA]</scope>
    <source>
        <strain evidence="1">TBC1</strain>
    </source>
</reference>
<dbReference type="InterPro" id="IPR016181">
    <property type="entry name" value="Acyl_CoA_acyltransferase"/>
</dbReference>
<keyword evidence="2" id="KW-1185">Reference proteome</keyword>
<gene>
    <name evidence="1" type="ORF">TBC1_111892</name>
</gene>
<organism evidence="1">
    <name type="scientific">Lentimicrobium saccharophilum</name>
    <dbReference type="NCBI Taxonomy" id="1678841"/>
    <lineage>
        <taxon>Bacteria</taxon>
        <taxon>Pseudomonadati</taxon>
        <taxon>Bacteroidota</taxon>
        <taxon>Bacteroidia</taxon>
        <taxon>Bacteroidales</taxon>
        <taxon>Lentimicrobiaceae</taxon>
        <taxon>Lentimicrobium</taxon>
    </lineage>
</organism>
<accession>A0A0S7C2U5</accession>
<protein>
    <recommendedName>
        <fullName evidence="3">N-acetyltransferase domain-containing protein</fullName>
    </recommendedName>
</protein>
<proteinExistence type="predicted"/>
<dbReference type="RefSeq" id="WP_062041340.1">
    <property type="nucleotide sequence ID" value="NZ_DF968182.1"/>
</dbReference>
<dbReference type="Proteomes" id="UP000053091">
    <property type="component" value="Unassembled WGS sequence"/>
</dbReference>
<dbReference type="AlphaFoldDB" id="A0A0S7C2U5"/>
<dbReference type="Gene3D" id="3.40.630.30">
    <property type="match status" value="1"/>
</dbReference>
<dbReference type="SUPFAM" id="SSF55729">
    <property type="entry name" value="Acyl-CoA N-acyltransferases (Nat)"/>
    <property type="match status" value="1"/>
</dbReference>
<evidence type="ECO:0008006" key="3">
    <source>
        <dbReference type="Google" id="ProtNLM"/>
    </source>
</evidence>
<evidence type="ECO:0000313" key="2">
    <source>
        <dbReference type="Proteomes" id="UP000053091"/>
    </source>
</evidence>